<name>A0A2N9E5Z5_FAGSY</name>
<reference evidence="2" key="1">
    <citation type="submission" date="2018-02" db="EMBL/GenBank/DDBJ databases">
        <authorList>
            <person name="Cohen D.B."/>
            <person name="Kent A.D."/>
        </authorList>
    </citation>
    <scope>NUCLEOTIDE SEQUENCE</scope>
</reference>
<protein>
    <submittedName>
        <fullName evidence="2">Uncharacterized protein</fullName>
    </submittedName>
</protein>
<sequence>MKSSVVPDKQHRGAEMSADELSPKRADDQIGERDEKLQHSSD</sequence>
<organism evidence="2">
    <name type="scientific">Fagus sylvatica</name>
    <name type="common">Beechnut</name>
    <dbReference type="NCBI Taxonomy" id="28930"/>
    <lineage>
        <taxon>Eukaryota</taxon>
        <taxon>Viridiplantae</taxon>
        <taxon>Streptophyta</taxon>
        <taxon>Embryophyta</taxon>
        <taxon>Tracheophyta</taxon>
        <taxon>Spermatophyta</taxon>
        <taxon>Magnoliopsida</taxon>
        <taxon>eudicotyledons</taxon>
        <taxon>Gunneridae</taxon>
        <taxon>Pentapetalae</taxon>
        <taxon>rosids</taxon>
        <taxon>fabids</taxon>
        <taxon>Fagales</taxon>
        <taxon>Fagaceae</taxon>
        <taxon>Fagus</taxon>
    </lineage>
</organism>
<accession>A0A2N9E5Z5</accession>
<gene>
    <name evidence="2" type="ORF">FSB_LOCUS2239</name>
    <name evidence="3" type="ORF">FSB_LOCUS51025</name>
</gene>
<evidence type="ECO:0000313" key="2">
    <source>
        <dbReference type="EMBL" id="SPC74357.1"/>
    </source>
</evidence>
<evidence type="ECO:0000313" key="3">
    <source>
        <dbReference type="EMBL" id="SPD23143.1"/>
    </source>
</evidence>
<proteinExistence type="predicted"/>
<feature type="compositionally biased region" description="Basic and acidic residues" evidence="1">
    <location>
        <begin position="21"/>
        <end position="42"/>
    </location>
</feature>
<feature type="region of interest" description="Disordered" evidence="1">
    <location>
        <begin position="1"/>
        <end position="42"/>
    </location>
</feature>
<evidence type="ECO:0000256" key="1">
    <source>
        <dbReference type="SAM" id="MobiDB-lite"/>
    </source>
</evidence>
<dbReference type="AlphaFoldDB" id="A0A2N9E5Z5"/>
<dbReference type="EMBL" id="OIVN01000105">
    <property type="protein sequence ID" value="SPC74357.1"/>
    <property type="molecule type" value="Genomic_DNA"/>
</dbReference>
<dbReference type="EMBL" id="OIVN01005571">
    <property type="protein sequence ID" value="SPD23143.1"/>
    <property type="molecule type" value="Genomic_DNA"/>
</dbReference>